<keyword evidence="1" id="KW-0472">Membrane</keyword>
<dbReference type="AlphaFoldDB" id="A0A3N9NX87"/>
<keyword evidence="1" id="KW-1133">Transmembrane helix</keyword>
<dbReference type="Proteomes" id="UP000282529">
    <property type="component" value="Unassembled WGS sequence"/>
</dbReference>
<dbReference type="OrthoDB" id="2661140at2"/>
<dbReference type="EMBL" id="RQPI01000019">
    <property type="protein sequence ID" value="RQW08583.1"/>
    <property type="molecule type" value="Genomic_DNA"/>
</dbReference>
<evidence type="ECO:0000313" key="3">
    <source>
        <dbReference type="Proteomes" id="UP000282529"/>
    </source>
</evidence>
<comment type="caution">
    <text evidence="2">The sequence shown here is derived from an EMBL/GenBank/DDBJ whole genome shotgun (WGS) entry which is preliminary data.</text>
</comment>
<organism evidence="2 3">
    <name type="scientific">Paenibacillus rhizophilus</name>
    <dbReference type="NCBI Taxonomy" id="1850366"/>
    <lineage>
        <taxon>Bacteria</taxon>
        <taxon>Bacillati</taxon>
        <taxon>Bacillota</taxon>
        <taxon>Bacilli</taxon>
        <taxon>Bacillales</taxon>
        <taxon>Paenibacillaceae</taxon>
        <taxon>Paenibacillus</taxon>
    </lineage>
</organism>
<feature type="transmembrane region" description="Helical" evidence="1">
    <location>
        <begin position="52"/>
        <end position="71"/>
    </location>
</feature>
<proteinExistence type="predicted"/>
<feature type="transmembrane region" description="Helical" evidence="1">
    <location>
        <begin position="129"/>
        <end position="147"/>
    </location>
</feature>
<sequence>MKPVRIKNVPSIRLTAGMYALSKLSAAGLTFTLLGLLSLVLPHTAIGWLSAPAYNVYAYALTVSLLADGLLKLTGTRSRAVVPIIYALAGFGAGLWLAHDQGSGWADSAFPGIAVLLLFRLTQHAGERIPALLPVFALFVPLLCLLLF</sequence>
<reference evidence="2 3" key="1">
    <citation type="submission" date="2018-11" db="EMBL/GenBank/DDBJ databases">
        <title>Genome sequence of strain 7197.</title>
        <authorList>
            <person name="Gao J."/>
            <person name="Sun J."/>
        </authorList>
    </citation>
    <scope>NUCLEOTIDE SEQUENCE [LARGE SCALE GENOMIC DNA]</scope>
    <source>
        <strain evidence="2 3">7197</strain>
    </source>
</reference>
<protein>
    <submittedName>
        <fullName evidence="2">Uncharacterized protein</fullName>
    </submittedName>
</protein>
<keyword evidence="3" id="KW-1185">Reference proteome</keyword>
<dbReference type="RefSeq" id="WP_124697621.1">
    <property type="nucleotide sequence ID" value="NZ_JBHUFE010000027.1"/>
</dbReference>
<evidence type="ECO:0000256" key="1">
    <source>
        <dbReference type="SAM" id="Phobius"/>
    </source>
</evidence>
<accession>A0A3N9NX87</accession>
<name>A0A3N9NX87_9BACL</name>
<gene>
    <name evidence="2" type="ORF">EH198_21805</name>
</gene>
<feature type="transmembrane region" description="Helical" evidence="1">
    <location>
        <begin position="80"/>
        <end position="98"/>
    </location>
</feature>
<keyword evidence="1" id="KW-0812">Transmembrane</keyword>
<evidence type="ECO:0000313" key="2">
    <source>
        <dbReference type="EMBL" id="RQW08583.1"/>
    </source>
</evidence>